<comment type="caution">
    <text evidence="1">The sequence shown here is derived from an EMBL/GenBank/DDBJ whole genome shotgun (WGS) entry which is preliminary data.</text>
</comment>
<reference evidence="1" key="1">
    <citation type="journal article" date="2023" name="IScience">
        <title>Live-bearing cockroach genome reveals convergent evolutionary mechanisms linked to viviparity in insects and beyond.</title>
        <authorList>
            <person name="Fouks B."/>
            <person name="Harrison M.C."/>
            <person name="Mikhailova A.A."/>
            <person name="Marchal E."/>
            <person name="English S."/>
            <person name="Carruthers M."/>
            <person name="Jennings E.C."/>
            <person name="Chiamaka E.L."/>
            <person name="Frigard R.A."/>
            <person name="Pippel M."/>
            <person name="Attardo G.M."/>
            <person name="Benoit J.B."/>
            <person name="Bornberg-Bauer E."/>
            <person name="Tobe S.S."/>
        </authorList>
    </citation>
    <scope>NUCLEOTIDE SEQUENCE</scope>
    <source>
        <strain evidence="1">Stay&amp;Tobe</strain>
    </source>
</reference>
<accession>A0AAD7ZXQ3</accession>
<name>A0AAD7ZXQ3_DIPPU</name>
<reference evidence="1" key="2">
    <citation type="submission" date="2023-05" db="EMBL/GenBank/DDBJ databases">
        <authorList>
            <person name="Fouks B."/>
        </authorList>
    </citation>
    <scope>NUCLEOTIDE SEQUENCE</scope>
    <source>
        <strain evidence="1">Stay&amp;Tobe</strain>
        <tissue evidence="1">Testes</tissue>
    </source>
</reference>
<organism evidence="1 2">
    <name type="scientific">Diploptera punctata</name>
    <name type="common">Pacific beetle cockroach</name>
    <dbReference type="NCBI Taxonomy" id="6984"/>
    <lineage>
        <taxon>Eukaryota</taxon>
        <taxon>Metazoa</taxon>
        <taxon>Ecdysozoa</taxon>
        <taxon>Arthropoda</taxon>
        <taxon>Hexapoda</taxon>
        <taxon>Insecta</taxon>
        <taxon>Pterygota</taxon>
        <taxon>Neoptera</taxon>
        <taxon>Polyneoptera</taxon>
        <taxon>Dictyoptera</taxon>
        <taxon>Blattodea</taxon>
        <taxon>Blaberoidea</taxon>
        <taxon>Blaberidae</taxon>
        <taxon>Diplopterinae</taxon>
        <taxon>Diploptera</taxon>
    </lineage>
</organism>
<feature type="non-terminal residue" evidence="1">
    <location>
        <position position="1"/>
    </location>
</feature>
<dbReference type="AlphaFoldDB" id="A0AAD7ZXQ3"/>
<keyword evidence="2" id="KW-1185">Reference proteome</keyword>
<evidence type="ECO:0000313" key="1">
    <source>
        <dbReference type="EMBL" id="KAJ9588875.1"/>
    </source>
</evidence>
<feature type="non-terminal residue" evidence="1">
    <location>
        <position position="72"/>
    </location>
</feature>
<dbReference type="Proteomes" id="UP001233999">
    <property type="component" value="Unassembled WGS sequence"/>
</dbReference>
<dbReference type="EMBL" id="JASPKZ010005297">
    <property type="protein sequence ID" value="KAJ9588875.1"/>
    <property type="molecule type" value="Genomic_DNA"/>
</dbReference>
<evidence type="ECO:0000313" key="2">
    <source>
        <dbReference type="Proteomes" id="UP001233999"/>
    </source>
</evidence>
<proteinExistence type="predicted"/>
<sequence length="72" mass="8404">NSYNNRSLFVVVCHIGQTYVCLSLRLKWLTWQNITTPKSCFHVRHEVFKSNIPNKFANLRPSKSLPSLFLPI</sequence>
<gene>
    <name evidence="1" type="ORF">L9F63_017815</name>
</gene>
<protein>
    <submittedName>
        <fullName evidence="1">Uncharacterized protein</fullName>
    </submittedName>
</protein>